<dbReference type="KEGG" id="vg:65246914"/>
<evidence type="ECO:0000313" key="1">
    <source>
        <dbReference type="EMBL" id="AXG65495.1"/>
    </source>
</evidence>
<sequence>MYLLPALYECARNNCPNSLAGYSFRGIIGGEVPIGGERDKQMIEIFKRWLIQFGELSHPDCRNYLCDDYKVILSRDYKVLFLGEGTSVDGNLQMLNNKISYDTVWLPNASYSKMIDIMLEDSKPSGCHNILNIPIPHYFRFKSQNDLHLRLWKGVRDTWRKLYEANINGAVNDCRLNEGMIVNVSLPSILSRSLFCCSLAKGINGKLISNLKDVQGLALAQNTNVIRGWNVWWRVLNNERNRIQNPFNIVEGECVSIIGVDDNTPKNVAVEIEITDEVSFFDIGGKQDQVTLSLKTREITNWIEFQQDDYQLRILPCIKSELIIDPLSIGLFFFVSSTTPELMKEYLLDVFPKKTARMNRDMFNKANSLSDRSRVRCTGCKANSLKSIRAELIEKRLIRVTPHACFQKWVNRGHIIEALTVEGWISSMQRISTQFELDHSFQDESHEGDGAIIRYVQFLYKIAVYLWNDLDSVDAICTINLIVLGTFIHLNTFDLGLFDGLKIEDTSICWFGEGSDQLRKFGLMHGLTRIVTFPSNFNGLSGFIHDAMNNVRKMNVVIINYPFEYIDGVDYSDLFDAIVKLINNTEVLLFRVRVGIVDVFRAISEKVANKGHLDVIRISKSSVPSEWYVGWWQARTPNDSHRNRLIEFVKPYSQSRRVITRAFFSEIKDIYTWIRRALLGEYLSPAGIEIDSTERDLVRTLNVAGCICRSFKVRSFSQGPHRAFRLSGSLDLDMILRNCRLKGERIEMISMDINYGLDLVRSLSPGLIFQSEFFAKEVNPMHALQATTNFIIKSWVDMYLNIMPDERFYLIDVGGRRGELSGWVTSSPRITYISVDPESLENIPKGSITLENGRPASWNFLRNPKEEAARILTLHGLVADRDQQIILIFSNVLSNVLERNAAAGRIMQQLVRHIDDWTAMVFIRDMSTFHGESFRPRSAIRNDYLPMVKSKFMKDFVFDRVRGYIPSAYPNVQDGLESQMLNGIKRMRNWAPCYKEILDVLYARGMKLDSFGEFILPMLLKHVVYLGTIRGDLI</sequence>
<proteinExistence type="predicted"/>
<keyword evidence="2" id="KW-1185">Reference proteome</keyword>
<name>A0A499RIH4_9REOV</name>
<evidence type="ECO:0000313" key="2">
    <source>
        <dbReference type="Proteomes" id="UP000502187"/>
    </source>
</evidence>
<gene>
    <name evidence="1" type="primary">VP3</name>
</gene>
<organism evidence="1 2">
    <name type="scientific">Kundal virus</name>
    <dbReference type="NCBI Taxonomy" id="2290890"/>
    <lineage>
        <taxon>Viruses</taxon>
        <taxon>Riboviria</taxon>
        <taxon>Orthornavirae</taxon>
        <taxon>Duplornaviricota</taxon>
        <taxon>Resentoviricetes</taxon>
        <taxon>Reovirales</taxon>
        <taxon>Spinareoviridae</taxon>
        <taxon>Coltivirus</taxon>
        <taxon>Coltivirus kundalense</taxon>
        <taxon>Kundal coltivirus</taxon>
    </lineage>
</organism>
<dbReference type="EMBL" id="MH327937">
    <property type="protein sequence ID" value="AXG65495.1"/>
    <property type="molecule type" value="Genomic_RNA"/>
</dbReference>
<dbReference type="RefSeq" id="YP_010086007.1">
    <property type="nucleotide sequence ID" value="NC_055247.1"/>
</dbReference>
<reference evidence="1" key="1">
    <citation type="journal article" date="2019" name="J. Virol.">
        <title>Characterization of Novel Reoviruses [Wad Medani virus (Orbivirus) and Kundal (Coltivirus)] collected from Hyalomma antolicum ticks in India during CCHF surveillance.</title>
        <authorList>
            <person name="Yadav P.D."/>
            <person name="Whitmer S.L."/>
            <person name="Sarkale P."/>
            <person name="Ng T.F."/>
            <person name="Goldsmith C.S."/>
            <person name="Nyayanit D.A."/>
            <person name="Esona M.D."/>
            <person name="Shrivastava-Ranjan P."/>
            <person name="Lakra R."/>
            <person name="Pardeshi P."/>
            <person name="Majumdar T.D."/>
            <person name="Francis A."/>
            <person name="Klena J.D."/>
            <person name="Nichol S.T."/>
            <person name="Stroher U."/>
            <person name="Mourya D."/>
        </authorList>
    </citation>
    <scope>NUCLEOTIDE SEQUENCE [LARGE SCALE GENOMIC DNA]</scope>
    <source>
        <strain evidence="1">MCL-13-T-316</strain>
    </source>
</reference>
<dbReference type="GeneID" id="65246914"/>
<dbReference type="Proteomes" id="UP000502187">
    <property type="component" value="Genome"/>
</dbReference>
<protein>
    <submittedName>
        <fullName evidence="1">VP3</fullName>
    </submittedName>
</protein>
<dbReference type="InterPro" id="IPR045917">
    <property type="entry name" value="VP3-like"/>
</dbReference>
<dbReference type="Pfam" id="PF18965">
    <property type="entry name" value="VP3-like"/>
    <property type="match status" value="2"/>
</dbReference>
<accession>A0A499RIH4</accession>